<accession>A0A6P8II27</accession>
<evidence type="ECO:0000313" key="2">
    <source>
        <dbReference type="RefSeq" id="XP_031566521.1"/>
    </source>
</evidence>
<dbReference type="Proteomes" id="UP000515163">
    <property type="component" value="Unplaced"/>
</dbReference>
<reference evidence="2" key="1">
    <citation type="submission" date="2025-08" db="UniProtKB">
        <authorList>
            <consortium name="RefSeq"/>
        </authorList>
    </citation>
    <scope>IDENTIFICATION</scope>
    <source>
        <tissue evidence="2">Tentacle</tissue>
    </source>
</reference>
<dbReference type="PANTHER" id="PTHR14187:SF5">
    <property type="entry name" value="HEAT SHOCK 70 KDA PROTEIN 12A"/>
    <property type="match status" value="1"/>
</dbReference>
<dbReference type="CDD" id="cd10229">
    <property type="entry name" value="ASKHA_NBD_HSP70_HSPA12"/>
    <property type="match status" value="1"/>
</dbReference>
<protein>
    <submittedName>
        <fullName evidence="2">Heat shock 70 kDa protein 12A-like</fullName>
    </submittedName>
</protein>
<sequence length="599" mass="67310">MSGKKKELIVAIDFGTTYSGFAFAPVNAVEESDICVFRGWGRGQGFSFFKTPTCVLLTSEGDFYKFGHAAVETYAKHLARSEGQDLLFFDRFKLVLYNTKSLNKETRIKAANGRTVRALDLFAVCLAYLRQMAMDTINNAYLGKNGQHANKYDVSQVQWVLTVPAIWEPAAKEFMRQAAYMGGLASPDDPDHLMIALEPEAASFYCKRLQMKDFLGETGEELVNEVLRKSSGSYMVVDNGGGTLDITAHQIQKDGTIKEIHSPVGGQLGGILVDSEFIGLLKRIFGEDFINLFQRDYPNDWQKIMSDFEIQKRAEHGVDSDELSIVLPFKFVDSYSRIIGTDDNINENLRLHYTNSEVSVGSGYLYIHLEIIEKFYEAVIKKTVDMISSLLRNEKLAEVKTMFLVGGFSQALPLRKAIVDSFPQMRILTPRESELAIMKGAVTFAQNPNILSARVMAKTYGIDINEQFCPEKHPVEKRTNIEGVYFCEDVFDPLVREDEEVKVGEKRTFFFSPVHPQQTIARLKFFSTQKRDVLFITDPDVEAENVEFEVISPDVSKGLERKIELDVYFGGTEIKVSAMDVTSGSSAKASLRLVTKGSM</sequence>
<dbReference type="RefSeq" id="XP_031566521.1">
    <property type="nucleotide sequence ID" value="XM_031710661.1"/>
</dbReference>
<organism evidence="1 2">
    <name type="scientific">Actinia tenebrosa</name>
    <name type="common">Australian red waratah sea anemone</name>
    <dbReference type="NCBI Taxonomy" id="6105"/>
    <lineage>
        <taxon>Eukaryota</taxon>
        <taxon>Metazoa</taxon>
        <taxon>Cnidaria</taxon>
        <taxon>Anthozoa</taxon>
        <taxon>Hexacorallia</taxon>
        <taxon>Actiniaria</taxon>
        <taxon>Actiniidae</taxon>
        <taxon>Actinia</taxon>
    </lineage>
</organism>
<name>A0A6P8II27_ACTTE</name>
<dbReference type="PANTHER" id="PTHR14187">
    <property type="entry name" value="ALPHA KINASE/ELONGATION FACTOR 2 KINASE"/>
    <property type="match status" value="1"/>
</dbReference>
<evidence type="ECO:0000313" key="1">
    <source>
        <dbReference type="Proteomes" id="UP000515163"/>
    </source>
</evidence>
<keyword evidence="1" id="KW-1185">Reference proteome</keyword>
<dbReference type="GeneID" id="116301581"/>
<dbReference type="Gene3D" id="3.30.420.40">
    <property type="match status" value="1"/>
</dbReference>
<gene>
    <name evidence="2" type="primary">LOC116301581</name>
</gene>
<dbReference type="SUPFAM" id="SSF53067">
    <property type="entry name" value="Actin-like ATPase domain"/>
    <property type="match status" value="2"/>
</dbReference>
<dbReference type="KEGG" id="aten:116301581"/>
<dbReference type="AlphaFoldDB" id="A0A6P8II27"/>
<dbReference type="InterPro" id="IPR043129">
    <property type="entry name" value="ATPase_NBD"/>
</dbReference>
<dbReference type="OrthoDB" id="2963168at2759"/>
<dbReference type="InParanoid" id="A0A6P8II27"/>
<proteinExistence type="predicted"/>